<evidence type="ECO:0000313" key="2">
    <source>
        <dbReference type="Proteomes" id="UP000193870"/>
    </source>
</evidence>
<accession>A0A1Y5TTB0</accession>
<proteinExistence type="predicted"/>
<name>A0A1Y5TTB0_9RHOB</name>
<keyword evidence="2" id="KW-1185">Reference proteome</keyword>
<dbReference type="STRING" id="315423.SAMN04488020_1154"/>
<reference evidence="1 2" key="1">
    <citation type="submission" date="2017-03" db="EMBL/GenBank/DDBJ databases">
        <authorList>
            <person name="Afonso C.L."/>
            <person name="Miller P.J."/>
            <person name="Scott M.A."/>
            <person name="Spackman E."/>
            <person name="Goraichik I."/>
            <person name="Dimitrov K.M."/>
            <person name="Suarez D.L."/>
            <person name="Swayne D.E."/>
        </authorList>
    </citation>
    <scope>NUCLEOTIDE SEQUENCE [LARGE SCALE GENOMIC DNA]</scope>
    <source>
        <strain evidence="1 2">CECT 7066</strain>
    </source>
</reference>
<gene>
    <name evidence="1" type="ORF">PAM7066_03398</name>
</gene>
<dbReference type="Proteomes" id="UP000193870">
    <property type="component" value="Unassembled WGS sequence"/>
</dbReference>
<dbReference type="EMBL" id="FWFV01000014">
    <property type="protein sequence ID" value="SLN67776.1"/>
    <property type="molecule type" value="Genomic_DNA"/>
</dbReference>
<dbReference type="Pfam" id="PF06912">
    <property type="entry name" value="DUF1275"/>
    <property type="match status" value="1"/>
</dbReference>
<organism evidence="1 2">
    <name type="scientific">Palleronia marisminoris</name>
    <dbReference type="NCBI Taxonomy" id="315423"/>
    <lineage>
        <taxon>Bacteria</taxon>
        <taxon>Pseudomonadati</taxon>
        <taxon>Pseudomonadota</taxon>
        <taxon>Alphaproteobacteria</taxon>
        <taxon>Rhodobacterales</taxon>
        <taxon>Roseobacteraceae</taxon>
        <taxon>Palleronia</taxon>
    </lineage>
</organism>
<protein>
    <submittedName>
        <fullName evidence="1">Uncharacterized protein</fullName>
    </submittedName>
</protein>
<evidence type="ECO:0000313" key="1">
    <source>
        <dbReference type="EMBL" id="SLN67776.1"/>
    </source>
</evidence>
<sequence length="111" mass="11666">MSGRPPSRPPELRHAIRRQMSFGRGSSRGGGRLAPGLGALLVTRPQQTGEALTVMAISYVIGLQNAVTTMVPGAQVRTTHVSGMATDVGIELAALAGEAEALRAPHRPFLR</sequence>
<dbReference type="AlphaFoldDB" id="A0A1Y5TTB0"/>
<dbReference type="OrthoDB" id="270162at2"/>
<dbReference type="InterPro" id="IPR010699">
    <property type="entry name" value="DUF1275"/>
</dbReference>